<dbReference type="InterPro" id="IPR011051">
    <property type="entry name" value="RmlC_Cupin_sf"/>
</dbReference>
<organism evidence="4 5">
    <name type="scientific">Azohydromonas caseinilytica</name>
    <dbReference type="NCBI Taxonomy" id="2728836"/>
    <lineage>
        <taxon>Bacteria</taxon>
        <taxon>Pseudomonadati</taxon>
        <taxon>Pseudomonadota</taxon>
        <taxon>Betaproteobacteria</taxon>
        <taxon>Burkholderiales</taxon>
        <taxon>Sphaerotilaceae</taxon>
        <taxon>Azohydromonas</taxon>
    </lineage>
</organism>
<sequence>MNELGRLEDLPADYVQALRDQNLVPLWPSLRAVLPPGKPRPNTRPTHWSYQALRPLLLQAGELTPIEKAERRVLVLANPGHGLEKMQASAAMYLGMQLLLPGEWAPSHRHTPNAVRMVVEGEGAWTTVDGEKCVMRRGDLILTPTGLWHEHGHDGSEPVVWLDVLDLPLVYYMEASYHIDGARQVVKQGNGERAWTRGGVVPMPVFERSAKAYPMLRYPWTETRSALQALAADQPELEAVQVGYVNPETGAAAENILGFYALMLRPGQTLRLPVRSPACVFHLIEGAAQARIEGETFKLAEADTCCAPGYSEVTLANASATEPAFLFIADETPLHQKLGVFENRG</sequence>
<protein>
    <submittedName>
        <fullName evidence="4">Cupin domain-containing protein</fullName>
    </submittedName>
</protein>
<keyword evidence="5" id="KW-1185">Reference proteome</keyword>
<gene>
    <name evidence="4" type="ORF">HHL10_13775</name>
</gene>
<dbReference type="Proteomes" id="UP000574067">
    <property type="component" value="Unassembled WGS sequence"/>
</dbReference>
<dbReference type="PANTHER" id="PTHR41517">
    <property type="entry name" value="1,2-DIOXYGENASE PROTEIN-RELATED"/>
    <property type="match status" value="1"/>
</dbReference>
<dbReference type="Gene3D" id="2.60.120.10">
    <property type="entry name" value="Jelly Rolls"/>
    <property type="match status" value="1"/>
</dbReference>
<proteinExistence type="predicted"/>
<dbReference type="InterPro" id="IPR047183">
    <property type="entry name" value="GDO-like"/>
</dbReference>
<reference evidence="4 5" key="1">
    <citation type="submission" date="2020-04" db="EMBL/GenBank/DDBJ databases">
        <title>Azohydromonas sp. isolated from soil.</title>
        <authorList>
            <person name="Dahal R.H."/>
        </authorList>
    </citation>
    <scope>NUCLEOTIDE SEQUENCE [LARGE SCALE GENOMIC DNA]</scope>
    <source>
        <strain evidence="4 5">G-1-1-14</strain>
    </source>
</reference>
<feature type="domain" description="Cupin type-2" evidence="3">
    <location>
        <begin position="96"/>
        <end position="164"/>
    </location>
</feature>
<evidence type="ECO:0000256" key="2">
    <source>
        <dbReference type="ARBA" id="ARBA00023002"/>
    </source>
</evidence>
<dbReference type="CDD" id="cd02216">
    <property type="entry name" value="cupin_GDO-like_N"/>
    <property type="match status" value="1"/>
</dbReference>
<evidence type="ECO:0000313" key="4">
    <source>
        <dbReference type="EMBL" id="NML16045.1"/>
    </source>
</evidence>
<dbReference type="AlphaFoldDB" id="A0A848FBC3"/>
<dbReference type="SUPFAM" id="SSF51182">
    <property type="entry name" value="RmlC-like cupins"/>
    <property type="match status" value="1"/>
</dbReference>
<accession>A0A848FBC3</accession>
<keyword evidence="2" id="KW-0560">Oxidoreductase</keyword>
<keyword evidence="1" id="KW-0223">Dioxygenase</keyword>
<dbReference type="InterPro" id="IPR014710">
    <property type="entry name" value="RmlC-like_jellyroll"/>
</dbReference>
<dbReference type="GO" id="GO:0051213">
    <property type="term" value="F:dioxygenase activity"/>
    <property type="evidence" value="ECO:0007669"/>
    <property type="project" value="UniProtKB-KW"/>
</dbReference>
<name>A0A848FBC3_9BURK</name>
<dbReference type="EMBL" id="JABBFW010000008">
    <property type="protein sequence ID" value="NML16045.1"/>
    <property type="molecule type" value="Genomic_DNA"/>
</dbReference>
<evidence type="ECO:0000259" key="3">
    <source>
        <dbReference type="Pfam" id="PF07883"/>
    </source>
</evidence>
<dbReference type="RefSeq" id="WP_169160944.1">
    <property type="nucleotide sequence ID" value="NZ_JABBFW010000008.1"/>
</dbReference>
<dbReference type="PANTHER" id="PTHR41517:SF1">
    <property type="entry name" value="CUPIN"/>
    <property type="match status" value="1"/>
</dbReference>
<evidence type="ECO:0000313" key="5">
    <source>
        <dbReference type="Proteomes" id="UP000574067"/>
    </source>
</evidence>
<evidence type="ECO:0000256" key="1">
    <source>
        <dbReference type="ARBA" id="ARBA00022964"/>
    </source>
</evidence>
<dbReference type="Pfam" id="PF07883">
    <property type="entry name" value="Cupin_2"/>
    <property type="match status" value="1"/>
</dbReference>
<comment type="caution">
    <text evidence="4">The sequence shown here is derived from an EMBL/GenBank/DDBJ whole genome shotgun (WGS) entry which is preliminary data.</text>
</comment>
<dbReference type="InterPro" id="IPR013096">
    <property type="entry name" value="Cupin_2"/>
</dbReference>